<sequence>PRAVIPFPAAAAAAAVVVVATVAAKSPPPLDICSGQDLDYDMAAGARTRGTPSPKGKSNTTSGVPAKDVNYIPPVEE</sequence>
<feature type="signal peptide" evidence="2">
    <location>
        <begin position="1"/>
        <end position="24"/>
    </location>
</feature>
<dbReference type="AlphaFoldDB" id="A0A8H3W0Y5"/>
<feature type="non-terminal residue" evidence="3">
    <location>
        <position position="77"/>
    </location>
</feature>
<keyword evidence="4" id="KW-1185">Reference proteome</keyword>
<feature type="non-terminal residue" evidence="3">
    <location>
        <position position="1"/>
    </location>
</feature>
<dbReference type="EMBL" id="WOWK01000164">
    <property type="protein sequence ID" value="KAF0316292.1"/>
    <property type="molecule type" value="Genomic_DNA"/>
</dbReference>
<feature type="region of interest" description="Disordered" evidence="1">
    <location>
        <begin position="44"/>
        <end position="77"/>
    </location>
</feature>
<accession>A0A8H3W0Y5</accession>
<organism evidence="3 4">
    <name type="scientific">Colletotrichum asianum</name>
    <dbReference type="NCBI Taxonomy" id="702518"/>
    <lineage>
        <taxon>Eukaryota</taxon>
        <taxon>Fungi</taxon>
        <taxon>Dikarya</taxon>
        <taxon>Ascomycota</taxon>
        <taxon>Pezizomycotina</taxon>
        <taxon>Sordariomycetes</taxon>
        <taxon>Hypocreomycetidae</taxon>
        <taxon>Glomerellales</taxon>
        <taxon>Glomerellaceae</taxon>
        <taxon>Colletotrichum</taxon>
        <taxon>Colletotrichum gloeosporioides species complex</taxon>
    </lineage>
</organism>
<evidence type="ECO:0000313" key="4">
    <source>
        <dbReference type="Proteomes" id="UP000434172"/>
    </source>
</evidence>
<dbReference type="Proteomes" id="UP000434172">
    <property type="component" value="Unassembled WGS sequence"/>
</dbReference>
<proteinExistence type="predicted"/>
<evidence type="ECO:0000256" key="2">
    <source>
        <dbReference type="SAM" id="SignalP"/>
    </source>
</evidence>
<protein>
    <submittedName>
        <fullName evidence="3">Uncharacterized protein</fullName>
    </submittedName>
</protein>
<keyword evidence="2" id="KW-0732">Signal</keyword>
<name>A0A8H3W0Y5_9PEZI</name>
<gene>
    <name evidence="3" type="ORF">GQ607_016458</name>
</gene>
<evidence type="ECO:0000256" key="1">
    <source>
        <dbReference type="SAM" id="MobiDB-lite"/>
    </source>
</evidence>
<evidence type="ECO:0000313" key="3">
    <source>
        <dbReference type="EMBL" id="KAF0316292.1"/>
    </source>
</evidence>
<feature type="chain" id="PRO_5034477106" evidence="2">
    <location>
        <begin position="25"/>
        <end position="77"/>
    </location>
</feature>
<reference evidence="3 4" key="1">
    <citation type="submission" date="2019-12" db="EMBL/GenBank/DDBJ databases">
        <title>A genome sequence resource for the geographically widespread anthracnose pathogen Colletotrichum asianum.</title>
        <authorList>
            <person name="Meng Y."/>
        </authorList>
    </citation>
    <scope>NUCLEOTIDE SEQUENCE [LARGE SCALE GENOMIC DNA]</scope>
    <source>
        <strain evidence="3 4">ICMP 18580</strain>
    </source>
</reference>
<comment type="caution">
    <text evidence="3">The sequence shown here is derived from an EMBL/GenBank/DDBJ whole genome shotgun (WGS) entry which is preliminary data.</text>
</comment>